<dbReference type="Proteomes" id="UP000067711">
    <property type="component" value="Chromosome 2"/>
</dbReference>
<name>A0A1B4FWK2_9BURK</name>
<accession>A0A1B4FWK2</accession>
<evidence type="ECO:0000313" key="2">
    <source>
        <dbReference type="Proteomes" id="UP000067711"/>
    </source>
</evidence>
<reference evidence="1 2" key="1">
    <citation type="submission" date="2015-12" db="EMBL/GenBank/DDBJ databases">
        <title>Diversity of Burkholderia near neighbor genomes.</title>
        <authorList>
            <person name="Sahl J."/>
            <person name="Wagner D."/>
            <person name="Keim P."/>
        </authorList>
    </citation>
    <scope>NUCLEOTIDE SEQUENCE [LARGE SCALE GENOMIC DNA]</scope>
    <source>
        <strain evidence="1 2">BDU8</strain>
    </source>
</reference>
<protein>
    <submittedName>
        <fullName evidence="1">Uncharacterized protein</fullName>
    </submittedName>
</protein>
<gene>
    <name evidence="1" type="ORF">WS71_03450</name>
</gene>
<dbReference type="EMBL" id="CP013388">
    <property type="protein sequence ID" value="AOJ08060.1"/>
    <property type="molecule type" value="Genomic_DNA"/>
</dbReference>
<organism evidence="1 2">
    <name type="scientific">Burkholderia mayonis</name>
    <dbReference type="NCBI Taxonomy" id="1385591"/>
    <lineage>
        <taxon>Bacteria</taxon>
        <taxon>Pseudomonadati</taxon>
        <taxon>Pseudomonadota</taxon>
        <taxon>Betaproteobacteria</taxon>
        <taxon>Burkholderiales</taxon>
        <taxon>Burkholderiaceae</taxon>
        <taxon>Burkholderia</taxon>
        <taxon>pseudomallei group</taxon>
    </lineage>
</organism>
<sequence>MTRPSGSDLAIAVPEYCEAHGSVVLRNSNVPGGAGVVEPVDFRNTTHTGETQRWRETADQRDNDLLIDSIKLTFTPAYPK</sequence>
<dbReference type="AlphaFoldDB" id="A0A1B4FWK2"/>
<proteinExistence type="predicted"/>
<evidence type="ECO:0000313" key="1">
    <source>
        <dbReference type="EMBL" id="AOJ08060.1"/>
    </source>
</evidence>